<dbReference type="Pfam" id="PF00353">
    <property type="entry name" value="HemolysinCabind"/>
    <property type="match status" value="6"/>
</dbReference>
<dbReference type="Proteomes" id="UP000618445">
    <property type="component" value="Unassembled WGS sequence"/>
</dbReference>
<dbReference type="Gene3D" id="2.60.40.2700">
    <property type="match status" value="1"/>
</dbReference>
<name>A0ABR8CH45_9CYAN</name>
<dbReference type="EMBL" id="JACJQY010000037">
    <property type="protein sequence ID" value="MBD2318914.1"/>
    <property type="molecule type" value="Genomic_DNA"/>
</dbReference>
<dbReference type="InterPro" id="IPR055188">
    <property type="entry name" value="Choice_anch_I"/>
</dbReference>
<dbReference type="NCBIfam" id="NF038117">
    <property type="entry name" value="choice_anch_I"/>
    <property type="match status" value="1"/>
</dbReference>
<dbReference type="InterPro" id="IPR008334">
    <property type="entry name" value="5'-Nucleotdase_C"/>
</dbReference>
<gene>
    <name evidence="6" type="ORF">H6G05_18930</name>
</gene>
<protein>
    <submittedName>
        <fullName evidence="6">Choice-of-anchor I family protein</fullName>
    </submittedName>
</protein>
<dbReference type="InterPro" id="IPR005135">
    <property type="entry name" value="Endo/exonuclease/phosphatase"/>
</dbReference>
<dbReference type="SUPFAM" id="SSF50969">
    <property type="entry name" value="YVTN repeat-like/Quinoprotein amine dehydrogenase"/>
    <property type="match status" value="1"/>
</dbReference>
<dbReference type="InterPro" id="IPR036907">
    <property type="entry name" value="5'-Nucleotdase_C_sf"/>
</dbReference>
<dbReference type="CDD" id="cd10283">
    <property type="entry name" value="MnuA_DNase1-like"/>
    <property type="match status" value="1"/>
</dbReference>
<feature type="domain" description="Endonuclease/exonuclease/phosphatase" evidence="3">
    <location>
        <begin position="1118"/>
        <end position="1390"/>
    </location>
</feature>
<dbReference type="InterPro" id="IPR001343">
    <property type="entry name" value="Hemolysn_Ca-bd"/>
</dbReference>
<dbReference type="InterPro" id="IPR029052">
    <property type="entry name" value="Metallo-depent_PP-like"/>
</dbReference>
<dbReference type="PRINTS" id="PR00313">
    <property type="entry name" value="CABNDNGRPT"/>
</dbReference>
<evidence type="ECO:0000259" key="2">
    <source>
        <dbReference type="Pfam" id="PF02872"/>
    </source>
</evidence>
<dbReference type="SUPFAM" id="SSF56300">
    <property type="entry name" value="Metallo-dependent phosphatases"/>
    <property type="match status" value="1"/>
</dbReference>
<dbReference type="Gene3D" id="2.130.10.10">
    <property type="entry name" value="YVTN repeat-like/Quinoprotein amine dehydrogenase"/>
    <property type="match status" value="1"/>
</dbReference>
<feature type="compositionally biased region" description="Basic and acidic residues" evidence="1">
    <location>
        <begin position="739"/>
        <end position="749"/>
    </location>
</feature>
<feature type="region of interest" description="Disordered" evidence="1">
    <location>
        <begin position="1861"/>
        <end position="1880"/>
    </location>
</feature>
<evidence type="ECO:0000313" key="6">
    <source>
        <dbReference type="EMBL" id="MBD2318914.1"/>
    </source>
</evidence>
<dbReference type="Pfam" id="PF03372">
    <property type="entry name" value="Exo_endo_phos"/>
    <property type="match status" value="1"/>
</dbReference>
<dbReference type="PRINTS" id="PR01607">
    <property type="entry name" value="APYRASEFAMLY"/>
</dbReference>
<dbReference type="Gene3D" id="3.60.21.10">
    <property type="match status" value="1"/>
</dbReference>
<evidence type="ECO:0000256" key="1">
    <source>
        <dbReference type="SAM" id="MobiDB-lite"/>
    </source>
</evidence>
<dbReference type="InterPro" id="IPR006179">
    <property type="entry name" value="5_nucleotidase/apyrase"/>
</dbReference>
<evidence type="ECO:0000259" key="4">
    <source>
        <dbReference type="Pfam" id="PF17892"/>
    </source>
</evidence>
<dbReference type="PANTHER" id="PTHR42834">
    <property type="entry name" value="ENDONUCLEASE/EXONUCLEASE/PHOSPHATASE FAMILY PROTEIN (AFU_ORTHOLOGUE AFUA_3G09210)"/>
    <property type="match status" value="1"/>
</dbReference>
<dbReference type="Gene3D" id="2.150.10.10">
    <property type="entry name" value="Serralysin-like metalloprotease, C-terminal"/>
    <property type="match status" value="4"/>
</dbReference>
<dbReference type="PROSITE" id="PS00330">
    <property type="entry name" value="HEMOLYSIN_CALCIUM"/>
    <property type="match status" value="2"/>
</dbReference>
<evidence type="ECO:0000313" key="7">
    <source>
        <dbReference type="Proteomes" id="UP000618445"/>
    </source>
</evidence>
<dbReference type="SUPFAM" id="SSF56219">
    <property type="entry name" value="DNase I-like"/>
    <property type="match status" value="1"/>
</dbReference>
<comment type="caution">
    <text evidence="6">The sequence shown here is derived from an EMBL/GenBank/DDBJ whole genome shotgun (WGS) entry which is preliminary data.</text>
</comment>
<dbReference type="InterPro" id="IPR011044">
    <property type="entry name" value="Quino_amine_DH_bsu"/>
</dbReference>
<proteinExistence type="predicted"/>
<feature type="domain" description="Cadherin-like" evidence="4">
    <location>
        <begin position="2108"/>
        <end position="2202"/>
    </location>
</feature>
<dbReference type="PANTHER" id="PTHR42834:SF1">
    <property type="entry name" value="ENDONUCLEASE_EXONUCLEASE_PHOSPHATASE FAMILY PROTEIN (AFU_ORTHOLOGUE AFUA_3G09210)"/>
    <property type="match status" value="1"/>
</dbReference>
<accession>A0ABR8CH45</accession>
<dbReference type="Pfam" id="PF22494">
    <property type="entry name" value="choice_anch_I"/>
    <property type="match status" value="1"/>
</dbReference>
<dbReference type="Gene3D" id="2.60.40.3440">
    <property type="match status" value="1"/>
</dbReference>
<evidence type="ECO:0000259" key="5">
    <source>
        <dbReference type="Pfam" id="PF22494"/>
    </source>
</evidence>
<dbReference type="Pfam" id="PF17892">
    <property type="entry name" value="Cadherin_5"/>
    <property type="match status" value="1"/>
</dbReference>
<dbReference type="InterPro" id="IPR011049">
    <property type="entry name" value="Serralysin-like_metalloprot_C"/>
</dbReference>
<feature type="region of interest" description="Disordered" evidence="1">
    <location>
        <begin position="732"/>
        <end position="752"/>
    </location>
</feature>
<dbReference type="Gene3D" id="3.60.10.10">
    <property type="entry name" value="Endonuclease/exonuclease/phosphatase"/>
    <property type="match status" value="1"/>
</dbReference>
<evidence type="ECO:0000259" key="3">
    <source>
        <dbReference type="Pfam" id="PF03372"/>
    </source>
</evidence>
<dbReference type="Pfam" id="PF02872">
    <property type="entry name" value="5_nucleotid_C"/>
    <property type="match status" value="1"/>
</dbReference>
<feature type="domain" description="5'-Nucleotidase C-terminal" evidence="2">
    <location>
        <begin position="1794"/>
        <end position="1999"/>
    </location>
</feature>
<sequence>MAAISLTTGTTYTQNFDTLASAGTSSTLPDGWVFSEAGTNANATYTAGTGSGTAGDTYSFGADSDRALGAQASGSLVSTFGAQFVNNTGETITRLSISFTGEQWRSSTSAQNALNFSYQIGATSLTTGNWTDVDTLDYVGGLPVATNGSLDGNSNAIAINGEISGLNLPAGAEIWIRWVDSNDAGNDAGLAIDNFSITPTTGVIVTPAGVTITQSGGNTSVVEGGASDSYTIVLNSQPTADVTIAIGNTAQTTTSPTTITFTPANWNIAQNVTVAAINDAVPEGAHTGNITHTVTSSDANYNGLAISGITANITEPNAPNFLTKIGGYSSTNGAEIPAFDPASDRLFVVAGSVVEILSLANPASPTKIGDLALNTSGDPDGATVGGFALLPNSVAVGKAGTVSAGIVAVAIAITNATTANENLGEVQFFNAADGAYLGKVNVGYLPDMLTFTPDGTKILVANEGQPNNAYTFDPVGSVSIINLANGVASATVQEASFVPFNDQKATLQAAGVRIFGPDLSTANLTDTVSVAQDLEPEYIAFSGDGTKAWVTLQENNAIAVVDIATATVESIRPLGVKDHSLSGNGFDASDRDLGVGNAGKINIQNWPVVGLYQPDAIASYSFNGQTYYVTANEGDSRGYTGFSEEVRVGAPGYVLDPTVFPDAATLKNNANLGRLQVTNATGDLDGDGDIDQIQAYGARSFSIWDSNGNRVYDSGDDLEQITAAAFPTRFNASNDNNNFDDRSDNKGPEPEGVTVGVINGRTYAFIGLERIGGVMVYEVTNPTQPAFVQYLNTRDFSAAVAGDSGPEGLTFISASDSPNNQPLLVVANEISNTVAVYSVNAGTRISDIQGSGHRSPLVGQSVTAVPGIVTAIASNGFYLQDPNPDANDATSEGIFVFTSSAPTVQVGDSILVNGTVSEFRPGGSANNLTITQIISPVITKLSSGNALPAATILGNGGRAIPNQIISNDAASGNVENAGTTFDPAQDGIDFYESLEGMRVQVNNPVATSPTANFGTSEEIWVLADNGANATSRTSRGGSLITANDFNPERIQIDDLNNSSVLLPNVNVGAQLSSITGVVSYDFNNYEVLVSNAPTVVQPSTLQKEVTNLAGSATQLTVATFNVENLDPSDTTFNAIASAIVTNMKSPDIINLEEIQDNNGATNNGTVDADITLQTLINAIAAAGGPTYEYRQINPVNNQDGGQLGGNIRVAFLFNPNRVNFVEGSLQRLTDSNLADGDAFASSRKPLVGKFVFNGQEVTVIGNHFNSKGGDQPLFGPNQPPTLSSEVQRNQQATIVKDFVQGLLATNPNANVVVAGDLNDFEFSSPLSILESGGLNTLVETLPANERYTYNFQGNAQTLDHILASNNLSSKLDGFDVVHINSEFADQISDHDPIVARFNLPTIPDPNAPFRMQILHASDFEGGIPAIDDAVRFSAVLNRLRTDPNLPSSIIPNTLTLSSGDNYIPGAFFNASSDLSLNGVGGLGTSTAPVIGRGDIGILNAFGIQASALGNHEFDLGVRQVRDVIRTGSGNPGTAFPYLSTNLNFSPEITAGNLGTSDLATNQTTAEASTIKGKLAKSTVITLAGNDGITGNADDQRIGIVGATTPTLANISSSGSIGISPSNPTDYDALAAEIQSTVNILKAQGINKIILLSHMQQFNIERDELAPRLRDVDIIIAGGSNTLLSDSNDVLRSGDTSDGVYPVVRTDADGNPVLVANTDGNYKYVGRLVTEFDSNGILNVNALNSSINGAYATDEAGVDRVYGTDVNPRDVANPNVVAITDGIRNVIATKDNLIVGKSSVFLNGTRDDVRTQETNFGNLTADANLWLAKQIDPTVVISLKNGGGIRDNIGVVSASSGAVNSDDIQKLPTQPNPLAPNKQTGDVSQLDVENSLRFNNGLSLITVTAQQLQWVIEHSVAGTRPGNTPGQFPQVGGLKFSFDPTKTAIAFNSSTGEVTTQGSRVQNLVVLNDDGSIKDVIVRDGVLVGDASRTFRMVTLNFLAGTSSTGGLGGDNYPFPKFVRDNAAIANRVDLRGESIDLNGNGIIDPALALAAGQFTFAAAGSEQDAFAEYLGDQFSTNPFNAADVAANLDTRIQNLSVRQDQVFTSVTNSPPVLTGTPAILAAGQEDTTYAIAEADLLAGYTDVNNNVLAVAQLTATNGTLTNNGNGTYSFTPDANFNGTVNLSYNVIDGKGGSVAATQTIAIAAVNDAPVGAVSISDTTPTEAQQLVASNLFTDADGLVNAVYTYQWQQSDVGGGTTFTNIVGATNSTFTPTQAQVNRQLRVVLSYTDDQGTVETLTSVPTIVTGDFYVGTSSANTFTGTNGQDIISGLGNNDILNGLAGDDTFLYTVGDGRDIVDGGAGNDTLNILGKTNSETLSVVFNGTPVSIIAGGTVTDVESITVDLLGGIDTLDYGSTTANLMVNLSTGLASGFTAIANIENVTGGFGNDIITGNDGENTLRGEFGDDILDGGLGGDRLIGGAGNDTYVVDNINDNISDSSGTDTVLSSINWTLGNNLENLTLTGNANINGTGNNLNNILIGNIGNNILDGKNGADTMFGGLGQDTYIVDNVNDTVNELANEGIDTILSSITRTLEANVENLTLTGNNTINGTGNELNNIITGNNRNNILDGGVGADALIGGHGNDTYIVDNLGDSITEALNQGTDLVKSNVSWTLSENLENLTLTGSANINGTGNSVNNVITGNDGNNTLSGGFGNDSLVGGLGADVLVGGFGNDTLFLGLNDGATDAVVYSLGDDSDVVNQFLRGVGGDLLQFNNIAAVDVRTVGGNTQFRLGDGVTGNGGFANGSLLLTLNGVTGFASSNINDNILAGSIPTTFNFS</sequence>
<dbReference type="CDD" id="cd04486">
    <property type="entry name" value="YhcR_OBF_like"/>
    <property type="match status" value="1"/>
</dbReference>
<dbReference type="SUPFAM" id="SSF55816">
    <property type="entry name" value="5'-nucleotidase (syn. UDP-sugar hydrolase), C-terminal domain"/>
    <property type="match status" value="1"/>
</dbReference>
<reference evidence="6 7" key="1">
    <citation type="journal article" date="2020" name="ISME J.">
        <title>Comparative genomics reveals insights into cyanobacterial evolution and habitat adaptation.</title>
        <authorList>
            <person name="Chen M.Y."/>
            <person name="Teng W.K."/>
            <person name="Zhao L."/>
            <person name="Hu C.X."/>
            <person name="Zhou Y.K."/>
            <person name="Han B.P."/>
            <person name="Song L.R."/>
            <person name="Shu W.S."/>
        </authorList>
    </citation>
    <scope>NUCLEOTIDE SEQUENCE [LARGE SCALE GENOMIC DNA]</scope>
    <source>
        <strain evidence="6 7">FACHB-1050</strain>
    </source>
</reference>
<dbReference type="RefSeq" id="WP_190580336.1">
    <property type="nucleotide sequence ID" value="NZ_CAWPQU010000031.1"/>
</dbReference>
<feature type="domain" description="Choice-of-anchor I" evidence="5">
    <location>
        <begin position="330"/>
        <end position="838"/>
    </location>
</feature>
<dbReference type="InterPro" id="IPR018511">
    <property type="entry name" value="Hemolysin-typ_Ca-bd_CS"/>
</dbReference>
<dbReference type="InterPro" id="IPR015943">
    <property type="entry name" value="WD40/YVTN_repeat-like_dom_sf"/>
</dbReference>
<keyword evidence="7" id="KW-1185">Reference proteome</keyword>
<organism evidence="6 7">
    <name type="scientific">Phormidium tenue FACHB-1050</name>
    <dbReference type="NCBI Taxonomy" id="2692857"/>
    <lineage>
        <taxon>Bacteria</taxon>
        <taxon>Bacillati</taxon>
        <taxon>Cyanobacteriota</taxon>
        <taxon>Cyanophyceae</taxon>
        <taxon>Oscillatoriophycideae</taxon>
        <taxon>Oscillatoriales</taxon>
        <taxon>Oscillatoriaceae</taxon>
        <taxon>Phormidium</taxon>
    </lineage>
</organism>
<dbReference type="InterPro" id="IPR036691">
    <property type="entry name" value="Endo/exonu/phosph_ase_sf"/>
</dbReference>
<dbReference type="Gene3D" id="3.90.780.10">
    <property type="entry name" value="5'-Nucleotidase, C-terminal domain"/>
    <property type="match status" value="1"/>
</dbReference>
<dbReference type="SUPFAM" id="SSF51120">
    <property type="entry name" value="beta-Roll"/>
    <property type="match status" value="3"/>
</dbReference>
<dbReference type="InterPro" id="IPR041690">
    <property type="entry name" value="Cadherin_5"/>
</dbReference>